<comment type="caution">
    <text evidence="3">The sequence shown here is derived from an EMBL/GenBank/DDBJ whole genome shotgun (WGS) entry which is preliminary data.</text>
</comment>
<dbReference type="OrthoDB" id="8480037at2"/>
<keyword evidence="4" id="KW-1185">Reference proteome</keyword>
<protein>
    <submittedName>
        <fullName evidence="3">Thioesterase</fullName>
    </submittedName>
</protein>
<dbReference type="Pfam" id="PF00975">
    <property type="entry name" value="Thioesterase"/>
    <property type="match status" value="1"/>
</dbReference>
<evidence type="ECO:0000313" key="4">
    <source>
        <dbReference type="Proteomes" id="UP000295443"/>
    </source>
</evidence>
<dbReference type="InterPro" id="IPR001031">
    <property type="entry name" value="Thioesterase"/>
</dbReference>
<dbReference type="Proteomes" id="UP000295443">
    <property type="component" value="Unassembled WGS sequence"/>
</dbReference>
<name>A0A4R1BDT1_9PROT</name>
<dbReference type="SUPFAM" id="SSF53474">
    <property type="entry name" value="alpha/beta-Hydrolases"/>
    <property type="match status" value="1"/>
</dbReference>
<evidence type="ECO:0000313" key="3">
    <source>
        <dbReference type="EMBL" id="TCJ15223.1"/>
    </source>
</evidence>
<dbReference type="Gene3D" id="3.40.50.1820">
    <property type="entry name" value="alpha/beta hydrolase"/>
    <property type="match status" value="1"/>
</dbReference>
<evidence type="ECO:0000259" key="2">
    <source>
        <dbReference type="Pfam" id="PF00975"/>
    </source>
</evidence>
<accession>A0A4R1BDT1</accession>
<dbReference type="PANTHER" id="PTHR11487:SF0">
    <property type="entry name" value="S-ACYL FATTY ACID SYNTHASE THIOESTERASE, MEDIUM CHAIN"/>
    <property type="match status" value="1"/>
</dbReference>
<organism evidence="3 4">
    <name type="scientific">Parasulfuritortus cantonensis</name>
    <dbReference type="NCBI Taxonomy" id="2528202"/>
    <lineage>
        <taxon>Bacteria</taxon>
        <taxon>Pseudomonadati</taxon>
        <taxon>Pseudomonadota</taxon>
        <taxon>Betaproteobacteria</taxon>
        <taxon>Nitrosomonadales</taxon>
        <taxon>Thiobacillaceae</taxon>
        <taxon>Parasulfuritortus</taxon>
    </lineage>
</organism>
<reference evidence="3 4" key="1">
    <citation type="submission" date="2019-03" db="EMBL/GenBank/DDBJ databases">
        <title>Genome sequence of Thiobacillaceae bacterium LSR1, a sulfur-oxidizing bacterium isolated from freshwater sediment.</title>
        <authorList>
            <person name="Li S."/>
        </authorList>
    </citation>
    <scope>NUCLEOTIDE SEQUENCE [LARGE SCALE GENOMIC DNA]</scope>
    <source>
        <strain evidence="3 4">LSR1</strain>
    </source>
</reference>
<comment type="similarity">
    <text evidence="1">Belongs to the thioesterase family.</text>
</comment>
<evidence type="ECO:0000256" key="1">
    <source>
        <dbReference type="ARBA" id="ARBA00007169"/>
    </source>
</evidence>
<dbReference type="EMBL" id="SJZB01000029">
    <property type="protein sequence ID" value="TCJ15223.1"/>
    <property type="molecule type" value="Genomic_DNA"/>
</dbReference>
<proteinExistence type="inferred from homology"/>
<dbReference type="InterPro" id="IPR029058">
    <property type="entry name" value="AB_hydrolase_fold"/>
</dbReference>
<sequence length="236" mass="25029">MKPAVFCLPHAGGNASFFARWQAVFGEGLDIVPQDYPGRGARAGEAPARSLEELVVGMAAGIIGRLAPGVSFALLGHSMGATVAWEVARYLEATGGAKPRRLFLSSRDSPAFARVQVDAHADDAALCRALCELGSLAPSLLAQPRFLKPHLAALRADLALLNGHGPASMTLPMPLCDAVVLYGRNDPSVTQTGLQDWSRFVSGRCELRSFDGGHFYTDSALPALADLVSTPTWFAR</sequence>
<dbReference type="AlphaFoldDB" id="A0A4R1BDT1"/>
<dbReference type="PANTHER" id="PTHR11487">
    <property type="entry name" value="THIOESTERASE"/>
    <property type="match status" value="1"/>
</dbReference>
<feature type="domain" description="Thioesterase" evidence="2">
    <location>
        <begin position="5"/>
        <end position="228"/>
    </location>
</feature>
<dbReference type="RefSeq" id="WP_131446358.1">
    <property type="nucleotide sequence ID" value="NZ_SJZB01000029.1"/>
</dbReference>
<dbReference type="GO" id="GO:0008610">
    <property type="term" value="P:lipid biosynthetic process"/>
    <property type="evidence" value="ECO:0007669"/>
    <property type="project" value="TreeGrafter"/>
</dbReference>
<dbReference type="InterPro" id="IPR012223">
    <property type="entry name" value="TEII"/>
</dbReference>
<gene>
    <name evidence="3" type="ORF">EZJ19_07905</name>
</gene>